<accession>A0A0E9RCW2</accession>
<reference evidence="1" key="1">
    <citation type="submission" date="2014-11" db="EMBL/GenBank/DDBJ databases">
        <authorList>
            <person name="Amaro Gonzalez C."/>
        </authorList>
    </citation>
    <scope>NUCLEOTIDE SEQUENCE</scope>
</reference>
<proteinExistence type="predicted"/>
<dbReference type="EMBL" id="GBXM01081935">
    <property type="protein sequence ID" value="JAH26642.1"/>
    <property type="molecule type" value="Transcribed_RNA"/>
</dbReference>
<protein>
    <submittedName>
        <fullName evidence="1">Uncharacterized protein</fullName>
    </submittedName>
</protein>
<sequence length="33" mass="3578">MAILKYMGLGATFINMIKILFSNPSASFITGNI</sequence>
<evidence type="ECO:0000313" key="1">
    <source>
        <dbReference type="EMBL" id="JAH26642.1"/>
    </source>
</evidence>
<reference evidence="1" key="2">
    <citation type="journal article" date="2015" name="Fish Shellfish Immunol.">
        <title>Early steps in the European eel (Anguilla anguilla)-Vibrio vulnificus interaction in the gills: Role of the RtxA13 toxin.</title>
        <authorList>
            <person name="Callol A."/>
            <person name="Pajuelo D."/>
            <person name="Ebbesson L."/>
            <person name="Teles M."/>
            <person name="MacKenzie S."/>
            <person name="Amaro C."/>
        </authorList>
    </citation>
    <scope>NUCLEOTIDE SEQUENCE</scope>
</reference>
<name>A0A0E9RCW2_ANGAN</name>
<organism evidence="1">
    <name type="scientific">Anguilla anguilla</name>
    <name type="common">European freshwater eel</name>
    <name type="synonym">Muraena anguilla</name>
    <dbReference type="NCBI Taxonomy" id="7936"/>
    <lineage>
        <taxon>Eukaryota</taxon>
        <taxon>Metazoa</taxon>
        <taxon>Chordata</taxon>
        <taxon>Craniata</taxon>
        <taxon>Vertebrata</taxon>
        <taxon>Euteleostomi</taxon>
        <taxon>Actinopterygii</taxon>
        <taxon>Neopterygii</taxon>
        <taxon>Teleostei</taxon>
        <taxon>Anguilliformes</taxon>
        <taxon>Anguillidae</taxon>
        <taxon>Anguilla</taxon>
    </lineage>
</organism>
<dbReference type="AlphaFoldDB" id="A0A0E9RCW2"/>